<reference evidence="5" key="1">
    <citation type="journal article" date="2015" name="Nature">
        <title>Complex archaea that bridge the gap between prokaryotes and eukaryotes.</title>
        <authorList>
            <person name="Spang A."/>
            <person name="Saw J.H."/>
            <person name="Jorgensen S.L."/>
            <person name="Zaremba-Niedzwiedzka K."/>
            <person name="Martijn J."/>
            <person name="Lind A.E."/>
            <person name="van Eijk R."/>
            <person name="Schleper C."/>
            <person name="Guy L."/>
            <person name="Ettema T.J."/>
        </authorList>
    </citation>
    <scope>NUCLEOTIDE SEQUENCE</scope>
</reference>
<dbReference type="GO" id="GO:0006935">
    <property type="term" value="P:chemotaxis"/>
    <property type="evidence" value="ECO:0007669"/>
    <property type="project" value="InterPro"/>
</dbReference>
<dbReference type="PANTHER" id="PTHR42872:SF6">
    <property type="entry name" value="PROTEIN-GLUTAMATE METHYLESTERASE_PROTEIN-GLUTAMINE GLUTAMINASE"/>
    <property type="match status" value="1"/>
</dbReference>
<dbReference type="GO" id="GO:0000156">
    <property type="term" value="F:phosphorelay response regulator activity"/>
    <property type="evidence" value="ECO:0007669"/>
    <property type="project" value="InterPro"/>
</dbReference>
<sequence length="239" mass="26249">LFVVGVGASAGGLDAISKFLSSFNGVDMEFCVVIVMHLSPDYKSELTSILGKRCKWPVITAENDIEMKARSIYVTPQNSNIHVEGSRLMLDTLPQKYSSAPSIDTFFATLASSKARKSIGIVLSGFGSDGSEGIKAIKRHNGFTMAQLPETAEHRDMPTSAMATGDVDLTIPAEQMFDEIAQYITNSHTIANGSGCFVLHQCKSNSTYESYYWKNVLDCCNVIWTYISAFVYKHSSYFS</sequence>
<accession>A0A0F8WJL8</accession>
<dbReference type="CDD" id="cd16434">
    <property type="entry name" value="CheB-CheR_fusion"/>
    <property type="match status" value="1"/>
</dbReference>
<evidence type="ECO:0000256" key="1">
    <source>
        <dbReference type="ARBA" id="ARBA00022801"/>
    </source>
</evidence>
<dbReference type="EMBL" id="LAZR01069096">
    <property type="protein sequence ID" value="KKK48370.1"/>
    <property type="molecule type" value="Genomic_DNA"/>
</dbReference>
<dbReference type="SUPFAM" id="SSF52738">
    <property type="entry name" value="Methylesterase CheB, C-terminal domain"/>
    <property type="match status" value="1"/>
</dbReference>
<evidence type="ECO:0000313" key="5">
    <source>
        <dbReference type="EMBL" id="KKK48370.1"/>
    </source>
</evidence>
<feature type="domain" description="CheB-type methylesterase" evidence="4">
    <location>
        <begin position="1"/>
        <end position="187"/>
    </location>
</feature>
<organism evidence="5">
    <name type="scientific">marine sediment metagenome</name>
    <dbReference type="NCBI Taxonomy" id="412755"/>
    <lineage>
        <taxon>unclassified sequences</taxon>
        <taxon>metagenomes</taxon>
        <taxon>ecological metagenomes</taxon>
    </lineage>
</organism>
<dbReference type="AlphaFoldDB" id="A0A0F8WJL8"/>
<gene>
    <name evidence="5" type="ORF">LCGC14_3145790</name>
</gene>
<dbReference type="Pfam" id="PF01339">
    <property type="entry name" value="CheB_methylest"/>
    <property type="match status" value="1"/>
</dbReference>
<evidence type="ECO:0000259" key="4">
    <source>
        <dbReference type="PROSITE" id="PS50122"/>
    </source>
</evidence>
<comment type="catalytic activity">
    <reaction evidence="3">
        <text>[protein]-L-glutamate 5-O-methyl ester + H2O = L-glutamyl-[protein] + methanol + H(+)</text>
        <dbReference type="Rhea" id="RHEA:23236"/>
        <dbReference type="Rhea" id="RHEA-COMP:10208"/>
        <dbReference type="Rhea" id="RHEA-COMP:10311"/>
        <dbReference type="ChEBI" id="CHEBI:15377"/>
        <dbReference type="ChEBI" id="CHEBI:15378"/>
        <dbReference type="ChEBI" id="CHEBI:17790"/>
        <dbReference type="ChEBI" id="CHEBI:29973"/>
        <dbReference type="ChEBI" id="CHEBI:82795"/>
        <dbReference type="EC" id="3.1.1.61"/>
    </reaction>
</comment>
<dbReference type="InterPro" id="IPR035909">
    <property type="entry name" value="CheB_C"/>
</dbReference>
<dbReference type="EC" id="3.1.1.61" evidence="2"/>
<dbReference type="PROSITE" id="PS50122">
    <property type="entry name" value="CHEB"/>
    <property type="match status" value="1"/>
</dbReference>
<dbReference type="Gene3D" id="3.40.50.180">
    <property type="entry name" value="Methylesterase CheB, C-terminal domain"/>
    <property type="match status" value="1"/>
</dbReference>
<dbReference type="GO" id="GO:0008984">
    <property type="term" value="F:protein-glutamate methylesterase activity"/>
    <property type="evidence" value="ECO:0007669"/>
    <property type="project" value="UniProtKB-EC"/>
</dbReference>
<dbReference type="PANTHER" id="PTHR42872">
    <property type="entry name" value="PROTEIN-GLUTAMATE METHYLESTERASE/PROTEIN-GLUTAMINE GLUTAMINASE"/>
    <property type="match status" value="1"/>
</dbReference>
<proteinExistence type="predicted"/>
<feature type="non-terminal residue" evidence="5">
    <location>
        <position position="1"/>
    </location>
</feature>
<evidence type="ECO:0000256" key="3">
    <source>
        <dbReference type="ARBA" id="ARBA00048267"/>
    </source>
</evidence>
<evidence type="ECO:0000256" key="2">
    <source>
        <dbReference type="ARBA" id="ARBA00039140"/>
    </source>
</evidence>
<dbReference type="GO" id="GO:0005737">
    <property type="term" value="C:cytoplasm"/>
    <property type="evidence" value="ECO:0007669"/>
    <property type="project" value="InterPro"/>
</dbReference>
<keyword evidence="1" id="KW-0378">Hydrolase</keyword>
<dbReference type="InterPro" id="IPR000673">
    <property type="entry name" value="Sig_transdc_resp-reg_Me-estase"/>
</dbReference>
<comment type="caution">
    <text evidence="5">The sequence shown here is derived from an EMBL/GenBank/DDBJ whole genome shotgun (WGS) entry which is preliminary data.</text>
</comment>
<protein>
    <recommendedName>
        <fullName evidence="2">protein-glutamate methylesterase</fullName>
        <ecNumber evidence="2">3.1.1.61</ecNumber>
    </recommendedName>
</protein>
<name>A0A0F8WJL8_9ZZZZ</name>